<feature type="region of interest" description="Disordered" evidence="2">
    <location>
        <begin position="494"/>
        <end position="784"/>
    </location>
</feature>
<evidence type="ECO:0008006" key="7">
    <source>
        <dbReference type="Google" id="ProtNLM"/>
    </source>
</evidence>
<feature type="compositionally biased region" description="Basic and acidic residues" evidence="2">
    <location>
        <begin position="499"/>
        <end position="510"/>
    </location>
</feature>
<feature type="compositionally biased region" description="Basic and acidic residues" evidence="2">
    <location>
        <begin position="17"/>
        <end position="28"/>
    </location>
</feature>
<feature type="coiled-coil region" evidence="1">
    <location>
        <begin position="442"/>
        <end position="469"/>
    </location>
</feature>
<keyword evidence="1" id="KW-0175">Coiled coil</keyword>
<dbReference type="InterPro" id="IPR015410">
    <property type="entry name" value="DUF1985"/>
</dbReference>
<feature type="compositionally biased region" description="Basic and acidic residues" evidence="2">
    <location>
        <begin position="43"/>
        <end position="59"/>
    </location>
</feature>
<feature type="region of interest" description="Disordered" evidence="2">
    <location>
        <begin position="17"/>
        <end position="168"/>
    </location>
</feature>
<feature type="compositionally biased region" description="Basic and acidic residues" evidence="2">
    <location>
        <begin position="93"/>
        <end position="105"/>
    </location>
</feature>
<name>A0A6D2JN54_9BRAS</name>
<evidence type="ECO:0000256" key="2">
    <source>
        <dbReference type="SAM" id="MobiDB-lite"/>
    </source>
</evidence>
<comment type="caution">
    <text evidence="5">The sequence shown here is derived from an EMBL/GenBank/DDBJ whole genome shotgun (WGS) entry which is preliminary data.</text>
</comment>
<dbReference type="Pfam" id="PF09331">
    <property type="entry name" value="DUF1985"/>
    <property type="match status" value="1"/>
</dbReference>
<feature type="compositionally biased region" description="Acidic residues" evidence="2">
    <location>
        <begin position="29"/>
        <end position="42"/>
    </location>
</feature>
<dbReference type="Proteomes" id="UP000467841">
    <property type="component" value="Unassembled WGS sequence"/>
</dbReference>
<feature type="compositionally biased region" description="Basic and acidic residues" evidence="2">
    <location>
        <begin position="517"/>
        <end position="562"/>
    </location>
</feature>
<feature type="compositionally biased region" description="Basic residues" evidence="2">
    <location>
        <begin position="656"/>
        <end position="668"/>
    </location>
</feature>
<organism evidence="5 6">
    <name type="scientific">Microthlaspi erraticum</name>
    <dbReference type="NCBI Taxonomy" id="1685480"/>
    <lineage>
        <taxon>Eukaryota</taxon>
        <taxon>Viridiplantae</taxon>
        <taxon>Streptophyta</taxon>
        <taxon>Embryophyta</taxon>
        <taxon>Tracheophyta</taxon>
        <taxon>Spermatophyta</taxon>
        <taxon>Magnoliopsida</taxon>
        <taxon>eudicotyledons</taxon>
        <taxon>Gunneridae</taxon>
        <taxon>Pentapetalae</taxon>
        <taxon>rosids</taxon>
        <taxon>malvids</taxon>
        <taxon>Brassicales</taxon>
        <taxon>Brassicaceae</taxon>
        <taxon>Coluteocarpeae</taxon>
        <taxon>Microthlaspi</taxon>
    </lineage>
</organism>
<feature type="compositionally biased region" description="Basic and acidic residues" evidence="2">
    <location>
        <begin position="669"/>
        <end position="691"/>
    </location>
</feature>
<feature type="compositionally biased region" description="Basic and acidic residues" evidence="2">
    <location>
        <begin position="77"/>
        <end position="86"/>
    </location>
</feature>
<dbReference type="Pfam" id="PF03384">
    <property type="entry name" value="DUF287"/>
    <property type="match status" value="1"/>
</dbReference>
<proteinExistence type="predicted"/>
<dbReference type="InterPro" id="IPR005048">
    <property type="entry name" value="DUF287"/>
</dbReference>
<feature type="domain" description="DUF1985" evidence="4">
    <location>
        <begin position="237"/>
        <end position="295"/>
    </location>
</feature>
<feature type="domain" description="DUF287" evidence="3">
    <location>
        <begin position="356"/>
        <end position="406"/>
    </location>
</feature>
<feature type="compositionally biased region" description="Basic and acidic residues" evidence="2">
    <location>
        <begin position="574"/>
        <end position="589"/>
    </location>
</feature>
<feature type="compositionally biased region" description="Basic and acidic residues" evidence="2">
    <location>
        <begin position="596"/>
        <end position="624"/>
    </location>
</feature>
<reference evidence="5" key="1">
    <citation type="submission" date="2020-01" db="EMBL/GenBank/DDBJ databases">
        <authorList>
            <person name="Mishra B."/>
        </authorList>
    </citation>
    <scope>NUCLEOTIDE SEQUENCE [LARGE SCALE GENOMIC DNA]</scope>
</reference>
<dbReference type="AlphaFoldDB" id="A0A6D2JN54"/>
<accession>A0A6D2JN54</accession>
<keyword evidence="6" id="KW-1185">Reference proteome</keyword>
<evidence type="ECO:0000259" key="3">
    <source>
        <dbReference type="Pfam" id="PF03384"/>
    </source>
</evidence>
<feature type="compositionally biased region" description="Basic and acidic residues" evidence="2">
    <location>
        <begin position="704"/>
        <end position="784"/>
    </location>
</feature>
<gene>
    <name evidence="5" type="ORF">MERR_LOCUS28762</name>
</gene>
<dbReference type="OrthoDB" id="1092475at2759"/>
<evidence type="ECO:0000313" key="6">
    <source>
        <dbReference type="Proteomes" id="UP000467841"/>
    </source>
</evidence>
<evidence type="ECO:0000259" key="4">
    <source>
        <dbReference type="Pfam" id="PF09331"/>
    </source>
</evidence>
<evidence type="ECO:0000313" key="5">
    <source>
        <dbReference type="EMBL" id="CAA7041527.1"/>
    </source>
</evidence>
<dbReference type="EMBL" id="CACVBM020001248">
    <property type="protein sequence ID" value="CAA7041527.1"/>
    <property type="molecule type" value="Genomic_DNA"/>
</dbReference>
<evidence type="ECO:0000256" key="1">
    <source>
        <dbReference type="SAM" id="Coils"/>
    </source>
</evidence>
<sequence length="784" mass="89780">MLMLRLDPEIWGFFRVSEKNSKFERESNSEESESLNENFEIEDGTHEKSREGVGEEKKKECRKKKKGDVESASPEIGAEKQRARPEEENENSEETRSERELRGDPPTEEGAEDGVGSDGGSQSLRDPPTGEGACDGSDGGRRQSESDPDSSYSGEEEEEEVEPMRPLRMYFPPTEYTKKVKISTRCYLHDLFETFRDLRPKLTDKEKNWFETHPQFKHIFHMSRDRNHKLQGIWTLLLRTACIEKKKEVWFIVNGVPIRYGLREHALISGLYSHNYPSGFAENKSGKMAFVEKYFKLGSTFLAFEAIPQLGERFLQPFPGADEECPKMCKSMFKKCDMKGIPFERISAQLGTTKDIDNILTANASEKRLLERITEPEDDVDEHCVVVESWMKLAKRSQVVFLKDMYDEDVARLAEAPPQNHEAVNTEAVNPEAVNTPSSELIELIQSMKKEMEERMTTIEKKVDRLEVRIAPIEAYVNEQTAHMRMEDDNICHDISQGSKERDGNESGDRDLEDVAEGLRDPPQVRDPSQDKGLEEPPQVRDPLQDKGEEEPPHADETREEAMEGAMADEREEAMESREEAMADESREEAMEEEDGRDKSQEKEVDDVSGKEKESEPEKEKEGGESLDSVVASPEGNVEKEGGESLGSVVASPKRPISHRPKLKVHLKRDRDGMNEKRDEGKRQKREKLLEEANQPRVSTRVAGKIEKKAAEKVEKERKNAEEKLEKERKKAEEKAEKERKKAEEKAEKERKKAEVKAEKEKKKAEMEKKKAKKGEVSREDEKN</sequence>
<protein>
    <recommendedName>
        <fullName evidence="7">DUF1985 domain-containing protein</fullName>
    </recommendedName>
</protein>